<evidence type="ECO:0000313" key="2">
    <source>
        <dbReference type="Proteomes" id="UP000651668"/>
    </source>
</evidence>
<organism evidence="1 2">
    <name type="scientific">Pedobacter quisquiliarum</name>
    <dbReference type="NCBI Taxonomy" id="1834438"/>
    <lineage>
        <taxon>Bacteria</taxon>
        <taxon>Pseudomonadati</taxon>
        <taxon>Bacteroidota</taxon>
        <taxon>Sphingobacteriia</taxon>
        <taxon>Sphingobacteriales</taxon>
        <taxon>Sphingobacteriaceae</taxon>
        <taxon>Pedobacter</taxon>
    </lineage>
</organism>
<dbReference type="Proteomes" id="UP000651668">
    <property type="component" value="Unassembled WGS sequence"/>
</dbReference>
<reference evidence="1" key="1">
    <citation type="journal article" date="2014" name="Int. J. Syst. Evol. Microbiol.">
        <title>Complete genome sequence of Corynebacterium casei LMG S-19264T (=DSM 44701T), isolated from a smear-ripened cheese.</title>
        <authorList>
            <consortium name="US DOE Joint Genome Institute (JGI-PGF)"/>
            <person name="Walter F."/>
            <person name="Albersmeier A."/>
            <person name="Kalinowski J."/>
            <person name="Ruckert C."/>
        </authorList>
    </citation>
    <scope>NUCLEOTIDE SEQUENCE</scope>
    <source>
        <strain evidence="1">CGMCC 1.15343</strain>
    </source>
</reference>
<dbReference type="AlphaFoldDB" id="A0A916U5M2"/>
<proteinExistence type="predicted"/>
<protein>
    <submittedName>
        <fullName evidence="1">Uncharacterized protein</fullName>
    </submittedName>
</protein>
<comment type="caution">
    <text evidence="1">The sequence shown here is derived from an EMBL/GenBank/DDBJ whole genome shotgun (WGS) entry which is preliminary data.</text>
</comment>
<gene>
    <name evidence="1" type="ORF">GCM10011387_12990</name>
</gene>
<name>A0A916U5M2_9SPHI</name>
<accession>A0A916U5M2</accession>
<reference evidence="1" key="2">
    <citation type="submission" date="2020-09" db="EMBL/GenBank/DDBJ databases">
        <authorList>
            <person name="Sun Q."/>
            <person name="Zhou Y."/>
        </authorList>
    </citation>
    <scope>NUCLEOTIDE SEQUENCE</scope>
    <source>
        <strain evidence="1">CGMCC 1.15343</strain>
    </source>
</reference>
<sequence>MDGKDVGKIKALQGPDRVLTGLIQGVNRAITLETPCVGLVDRLPSLILIIYNWRFKYDLKVGRFTKNISILMELFSYFCGFN</sequence>
<keyword evidence="2" id="KW-1185">Reference proteome</keyword>
<dbReference type="EMBL" id="BMIL01000003">
    <property type="protein sequence ID" value="GGC60760.1"/>
    <property type="molecule type" value="Genomic_DNA"/>
</dbReference>
<evidence type="ECO:0000313" key="1">
    <source>
        <dbReference type="EMBL" id="GGC60760.1"/>
    </source>
</evidence>
<dbReference type="RefSeq" id="WP_188626042.1">
    <property type="nucleotide sequence ID" value="NZ_BMIL01000003.1"/>
</dbReference>